<sequence length="156" mass="17553">MARTDYYDDPDAPEPNSIVPAAVACITDDEGRLLLEHRVDNDLWALPGGTHEFGESIVQTIVREVREETGLDVEVAGLVGIYTDPRALIAYSDGEVRQQFTLSFRCRVLGGSLEKDSESHELRWVEREALDGLTIHPSMRLRIDHFLDEQESPYLG</sequence>
<evidence type="ECO:0000256" key="2">
    <source>
        <dbReference type="ARBA" id="ARBA00005582"/>
    </source>
</evidence>
<dbReference type="PANTHER" id="PTHR43046">
    <property type="entry name" value="GDP-MANNOSE MANNOSYL HYDROLASE"/>
    <property type="match status" value="1"/>
</dbReference>
<keyword evidence="7" id="KW-1185">Reference proteome</keyword>
<comment type="cofactor">
    <cofactor evidence="1">
        <name>Mg(2+)</name>
        <dbReference type="ChEBI" id="CHEBI:18420"/>
    </cofactor>
</comment>
<dbReference type="Gene3D" id="3.90.79.10">
    <property type="entry name" value="Nucleoside Triphosphate Pyrophosphohydrolase"/>
    <property type="match status" value="1"/>
</dbReference>
<protein>
    <submittedName>
        <fullName evidence="6">8-oxo-dGTP pyrophosphatase MutT (NUDIX family)</fullName>
    </submittedName>
</protein>
<dbReference type="PROSITE" id="PS51257">
    <property type="entry name" value="PROKAR_LIPOPROTEIN"/>
    <property type="match status" value="1"/>
</dbReference>
<comment type="caution">
    <text evidence="6">The sequence shown here is derived from an EMBL/GenBank/DDBJ whole genome shotgun (WGS) entry which is preliminary data.</text>
</comment>
<keyword evidence="3 4" id="KW-0378">Hydrolase</keyword>
<accession>A0ABU0EL04</accession>
<dbReference type="PANTHER" id="PTHR43046:SF16">
    <property type="entry name" value="ADP-RIBOSE PYROPHOSPHATASE YJHB-RELATED"/>
    <property type="match status" value="1"/>
</dbReference>
<dbReference type="RefSeq" id="WP_307494748.1">
    <property type="nucleotide sequence ID" value="NZ_JAUSVB010000008.1"/>
</dbReference>
<organism evidence="6 7">
    <name type="scientific">Cellulomonas humilata</name>
    <dbReference type="NCBI Taxonomy" id="144055"/>
    <lineage>
        <taxon>Bacteria</taxon>
        <taxon>Bacillati</taxon>
        <taxon>Actinomycetota</taxon>
        <taxon>Actinomycetes</taxon>
        <taxon>Micrococcales</taxon>
        <taxon>Cellulomonadaceae</taxon>
        <taxon>Cellulomonas</taxon>
    </lineage>
</organism>
<proteinExistence type="inferred from homology"/>
<dbReference type="InterPro" id="IPR020084">
    <property type="entry name" value="NUDIX_hydrolase_CS"/>
</dbReference>
<name>A0ABU0EL04_9CELL</name>
<dbReference type="Pfam" id="PF00293">
    <property type="entry name" value="NUDIX"/>
    <property type="match status" value="1"/>
</dbReference>
<dbReference type="InterPro" id="IPR000086">
    <property type="entry name" value="NUDIX_hydrolase_dom"/>
</dbReference>
<evidence type="ECO:0000256" key="1">
    <source>
        <dbReference type="ARBA" id="ARBA00001946"/>
    </source>
</evidence>
<reference evidence="6 7" key="1">
    <citation type="submission" date="2023-07" db="EMBL/GenBank/DDBJ databases">
        <title>Sorghum-associated microbial communities from plants grown in Nebraska, USA.</title>
        <authorList>
            <person name="Schachtman D."/>
        </authorList>
    </citation>
    <scope>NUCLEOTIDE SEQUENCE [LARGE SCALE GENOMIC DNA]</scope>
    <source>
        <strain evidence="6 7">BE332</strain>
    </source>
</reference>
<evidence type="ECO:0000313" key="6">
    <source>
        <dbReference type="EMBL" id="MDQ0375959.1"/>
    </source>
</evidence>
<dbReference type="PROSITE" id="PS00893">
    <property type="entry name" value="NUDIX_BOX"/>
    <property type="match status" value="1"/>
</dbReference>
<evidence type="ECO:0000256" key="3">
    <source>
        <dbReference type="ARBA" id="ARBA00022801"/>
    </source>
</evidence>
<dbReference type="PROSITE" id="PS51462">
    <property type="entry name" value="NUDIX"/>
    <property type="match status" value="1"/>
</dbReference>
<comment type="similarity">
    <text evidence="2 4">Belongs to the Nudix hydrolase family.</text>
</comment>
<dbReference type="PRINTS" id="PR00502">
    <property type="entry name" value="NUDIXFAMILY"/>
</dbReference>
<dbReference type="EMBL" id="JAUSVB010000008">
    <property type="protein sequence ID" value="MDQ0375959.1"/>
    <property type="molecule type" value="Genomic_DNA"/>
</dbReference>
<dbReference type="InterPro" id="IPR015797">
    <property type="entry name" value="NUDIX_hydrolase-like_dom_sf"/>
</dbReference>
<evidence type="ECO:0000259" key="5">
    <source>
        <dbReference type="PROSITE" id="PS51462"/>
    </source>
</evidence>
<evidence type="ECO:0000256" key="4">
    <source>
        <dbReference type="RuleBase" id="RU003476"/>
    </source>
</evidence>
<dbReference type="InterPro" id="IPR020476">
    <property type="entry name" value="Nudix_hydrolase"/>
</dbReference>
<feature type="domain" description="Nudix hydrolase" evidence="5">
    <location>
        <begin position="17"/>
        <end position="147"/>
    </location>
</feature>
<dbReference type="SUPFAM" id="SSF55811">
    <property type="entry name" value="Nudix"/>
    <property type="match status" value="1"/>
</dbReference>
<gene>
    <name evidence="6" type="ORF">J2X26_004302</name>
</gene>
<evidence type="ECO:0000313" key="7">
    <source>
        <dbReference type="Proteomes" id="UP001239626"/>
    </source>
</evidence>
<dbReference type="Proteomes" id="UP001239626">
    <property type="component" value="Unassembled WGS sequence"/>
</dbReference>